<dbReference type="InterPro" id="IPR007560">
    <property type="entry name" value="Restrct_endonuc_IV_Mrr"/>
</dbReference>
<dbReference type="Proteomes" id="UP000727490">
    <property type="component" value="Unassembled WGS sequence"/>
</dbReference>
<feature type="domain" description="Restriction endonuclease type IV Mrr" evidence="1">
    <location>
        <begin position="164"/>
        <end position="278"/>
    </location>
</feature>
<keyword evidence="3" id="KW-1185">Reference proteome</keyword>
<dbReference type="GO" id="GO:0009307">
    <property type="term" value="P:DNA restriction-modification system"/>
    <property type="evidence" value="ECO:0007669"/>
    <property type="project" value="InterPro"/>
</dbReference>
<protein>
    <recommendedName>
        <fullName evidence="1">Restriction endonuclease type IV Mrr domain-containing protein</fullName>
    </recommendedName>
</protein>
<organism evidence="2 3">
    <name type="scientific">Arthrospiribacter ruber</name>
    <dbReference type="NCBI Taxonomy" id="2487934"/>
    <lineage>
        <taxon>Bacteria</taxon>
        <taxon>Pseudomonadati</taxon>
        <taxon>Bacteroidota</taxon>
        <taxon>Cytophagia</taxon>
        <taxon>Cytophagales</taxon>
        <taxon>Cyclobacteriaceae</taxon>
        <taxon>Arthrospiribacter</taxon>
    </lineage>
</organism>
<dbReference type="RefSeq" id="WP_219293205.1">
    <property type="nucleotide sequence ID" value="NZ_RPHB01000009.1"/>
</dbReference>
<dbReference type="EMBL" id="RPHB01000009">
    <property type="protein sequence ID" value="MBW3469850.1"/>
    <property type="molecule type" value="Genomic_DNA"/>
</dbReference>
<accession>A0A951IZ66</accession>
<name>A0A951IZ66_9BACT</name>
<dbReference type="Pfam" id="PF04471">
    <property type="entry name" value="Mrr_cat"/>
    <property type="match status" value="1"/>
</dbReference>
<gene>
    <name evidence="2" type="ORF">EGN73_18800</name>
</gene>
<reference evidence="2 3" key="1">
    <citation type="journal article" date="2020" name="Syst. Appl. Microbiol.">
        <title>Arthrospiribacter ruber gen. nov., sp. nov., a novel bacterium isolated from Arthrospira cultures.</title>
        <authorList>
            <person name="Waleron M."/>
            <person name="Misztak A."/>
            <person name="Waleron M.M."/>
            <person name="Furmaniak M."/>
            <person name="Mrozik A."/>
            <person name="Waleron K."/>
        </authorList>
    </citation>
    <scope>NUCLEOTIDE SEQUENCE [LARGE SCALE GENOMIC DNA]</scope>
    <source>
        <strain evidence="2 3">DPMB0001</strain>
    </source>
</reference>
<evidence type="ECO:0000313" key="3">
    <source>
        <dbReference type="Proteomes" id="UP000727490"/>
    </source>
</evidence>
<sequence>MKIYLSTNYRNLNPVREALEMISGRLNIELYQADYFNIEEQIVPQIIETIKKSDVVVADISNENPNIYYEVGIAHSMGKPVILVSQTNNFNRFSLLSYRFYNYDIDTKGIKNLSFRLEQILSDNNELNQLKPQTRKKHILDFQEFTNNNRLDEILNLNGVAKFYELENWIFTLLKEIPGFEVQYNEQRSGKEYDFIVWNSNESEELKGLGNPIPIEVKASKYVENNLIHSLISKASSQGFKSFILITTANLTEGNKKLIRDLKAHSGIAILVVDKEDLSSINSSKDLIKALIKSFRKFFIY</sequence>
<proteinExistence type="predicted"/>
<dbReference type="GO" id="GO:0003677">
    <property type="term" value="F:DNA binding"/>
    <property type="evidence" value="ECO:0007669"/>
    <property type="project" value="InterPro"/>
</dbReference>
<comment type="caution">
    <text evidence="2">The sequence shown here is derived from an EMBL/GenBank/DDBJ whole genome shotgun (WGS) entry which is preliminary data.</text>
</comment>
<dbReference type="GO" id="GO:0004519">
    <property type="term" value="F:endonuclease activity"/>
    <property type="evidence" value="ECO:0007669"/>
    <property type="project" value="InterPro"/>
</dbReference>
<evidence type="ECO:0000259" key="1">
    <source>
        <dbReference type="Pfam" id="PF04471"/>
    </source>
</evidence>
<dbReference type="AlphaFoldDB" id="A0A951IZ66"/>
<evidence type="ECO:0000313" key="2">
    <source>
        <dbReference type="EMBL" id="MBW3469850.1"/>
    </source>
</evidence>